<comment type="caution">
    <text evidence="2">The sequence shown here is derived from an EMBL/GenBank/DDBJ whole genome shotgun (WGS) entry which is preliminary data.</text>
</comment>
<dbReference type="PANTHER" id="PTHR43575:SF1">
    <property type="entry name" value="PROTEIN ABCI7, CHLOROPLASTIC"/>
    <property type="match status" value="1"/>
</dbReference>
<dbReference type="RefSeq" id="WP_084393777.1">
    <property type="nucleotide sequence ID" value="NZ_BMKF01000001.1"/>
</dbReference>
<reference evidence="3" key="1">
    <citation type="journal article" date="2019" name="Int. J. Syst. Evol. Microbiol.">
        <title>The Global Catalogue of Microorganisms (GCM) 10K type strain sequencing project: providing services to taxonomists for standard genome sequencing and annotation.</title>
        <authorList>
            <consortium name="The Broad Institute Genomics Platform"/>
            <consortium name="The Broad Institute Genome Sequencing Center for Infectious Disease"/>
            <person name="Wu L."/>
            <person name="Ma J."/>
        </authorList>
    </citation>
    <scope>NUCLEOTIDE SEQUENCE [LARGE SCALE GENOMIC DNA]</scope>
    <source>
        <strain evidence="3">CGMCC 1.15928</strain>
    </source>
</reference>
<keyword evidence="3" id="KW-1185">Reference proteome</keyword>
<name>A0ABQ1J4D0_9PROT</name>
<dbReference type="InterPro" id="IPR000825">
    <property type="entry name" value="SUF_FeS_clus_asmbl_SufBD_core"/>
</dbReference>
<dbReference type="Pfam" id="PF01458">
    <property type="entry name" value="SUFBD_core"/>
    <property type="match status" value="1"/>
</dbReference>
<gene>
    <name evidence="2" type="primary">sufD</name>
    <name evidence="2" type="ORF">GCM10011503_04700</name>
</gene>
<proteinExistence type="predicted"/>
<dbReference type="Proteomes" id="UP000628854">
    <property type="component" value="Unassembled WGS sequence"/>
</dbReference>
<dbReference type="EMBL" id="BMKF01000001">
    <property type="protein sequence ID" value="GGB59305.1"/>
    <property type="molecule type" value="Genomic_DNA"/>
</dbReference>
<organism evidence="2 3">
    <name type="scientific">Henriciella pelagia</name>
    <dbReference type="NCBI Taxonomy" id="1977912"/>
    <lineage>
        <taxon>Bacteria</taxon>
        <taxon>Pseudomonadati</taxon>
        <taxon>Pseudomonadota</taxon>
        <taxon>Alphaproteobacteria</taxon>
        <taxon>Hyphomonadales</taxon>
        <taxon>Hyphomonadaceae</taxon>
        <taxon>Henriciella</taxon>
    </lineage>
</organism>
<dbReference type="PANTHER" id="PTHR43575">
    <property type="entry name" value="PROTEIN ABCI7, CHLOROPLASTIC"/>
    <property type="match status" value="1"/>
</dbReference>
<dbReference type="InterPro" id="IPR055346">
    <property type="entry name" value="Fe-S_cluster_assembly_SufBD"/>
</dbReference>
<dbReference type="SUPFAM" id="SSF101960">
    <property type="entry name" value="Stabilizer of iron transporter SufD"/>
    <property type="match status" value="1"/>
</dbReference>
<sequence length="413" mass="44595">MTIADASNPLSNPTIAEKKLFDRCRAMRATNSRTSAFGLFAETGLPHRRMEQWKWTDIRAALTNLETPSIDLAKQTVEVPEGACVLIFDGVAWKLPETLPEGVSAHRQSDATPLKTIEGLPLGQLTASMTGQDSSSDFVSIEISGKVDQPIFLDFASAPAETAFARLAFNILPDCSVRLIEAHSGNAAFSSTLIEFRLQSGASVDRTFVQRASTAQSVGITATAVLGEKASFVQTALGFGAKVCRVETHVRFEGAEAHAELNSAYLAGDDHHIDFTSHVTHAAPSCTTRQLTKGAVSKGGRGVFQGKFLVPRSIGQFTDADMQHQALLLEDGAEVFAKPELEIYADDVECAHGNTSGQLDEAALFYMRQRGIPAVEARALLTEAFIVEALQTAHEAVRDQMIDEARNFLRAEG</sequence>
<accession>A0ABQ1J4D0</accession>
<protein>
    <submittedName>
        <fullName evidence="2">Fe-S cluster assembly protein SufD</fullName>
    </submittedName>
</protein>
<evidence type="ECO:0000313" key="3">
    <source>
        <dbReference type="Proteomes" id="UP000628854"/>
    </source>
</evidence>
<feature type="domain" description="SUF system FeS cluster assembly SufBD core" evidence="1">
    <location>
        <begin position="160"/>
        <end position="385"/>
    </location>
</feature>
<evidence type="ECO:0000313" key="2">
    <source>
        <dbReference type="EMBL" id="GGB59305.1"/>
    </source>
</evidence>
<dbReference type="InterPro" id="IPR037284">
    <property type="entry name" value="SUF_FeS_clus_asmbl_SufBD_sf"/>
</dbReference>
<evidence type="ECO:0000259" key="1">
    <source>
        <dbReference type="Pfam" id="PF01458"/>
    </source>
</evidence>